<dbReference type="Gene3D" id="2.170.120.12">
    <property type="entry name" value="DNA-directed RNA polymerase, insert domain"/>
    <property type="match status" value="1"/>
</dbReference>
<evidence type="ECO:0000256" key="7">
    <source>
        <dbReference type="ARBA" id="ARBA00049117"/>
    </source>
</evidence>
<dbReference type="Gene3D" id="3.30.1360.10">
    <property type="entry name" value="RNA polymerase, RBP11-like subunit"/>
    <property type="match status" value="1"/>
</dbReference>
<dbReference type="Gene3D" id="3.40.50.300">
    <property type="entry name" value="P-loop containing nucleotide triphosphate hydrolases"/>
    <property type="match status" value="1"/>
</dbReference>
<evidence type="ECO:0000256" key="4">
    <source>
        <dbReference type="ARBA" id="ARBA00023163"/>
    </source>
</evidence>
<dbReference type="InterPro" id="IPR045851">
    <property type="entry name" value="AMP-bd_C_sf"/>
</dbReference>
<dbReference type="SUPFAM" id="SSF52540">
    <property type="entry name" value="P-loop containing nucleoside triphosphate hydrolases"/>
    <property type="match status" value="1"/>
</dbReference>
<dbReference type="GO" id="GO:0031177">
    <property type="term" value="F:phosphopantetheine binding"/>
    <property type="evidence" value="ECO:0007669"/>
    <property type="project" value="TreeGrafter"/>
</dbReference>
<dbReference type="EMBL" id="LSRX01000994">
    <property type="protein sequence ID" value="OLP85140.1"/>
    <property type="molecule type" value="Genomic_DNA"/>
</dbReference>
<dbReference type="Pfam" id="PF07683">
    <property type="entry name" value="CobW_C"/>
    <property type="match status" value="1"/>
</dbReference>
<dbReference type="CDD" id="cd03112">
    <property type="entry name" value="CobW-like"/>
    <property type="match status" value="1"/>
</dbReference>
<evidence type="ECO:0000256" key="6">
    <source>
        <dbReference type="ARBA" id="ARBA00034320"/>
    </source>
</evidence>
<feature type="compositionally biased region" description="Low complexity" evidence="8">
    <location>
        <begin position="3007"/>
        <end position="3022"/>
    </location>
</feature>
<dbReference type="Proteomes" id="UP000186817">
    <property type="component" value="Unassembled WGS sequence"/>
</dbReference>
<dbReference type="InterPro" id="IPR020845">
    <property type="entry name" value="AMP-binding_CS"/>
</dbReference>
<protein>
    <submittedName>
        <fullName evidence="11">Novobiocin biosynthesis protein H</fullName>
    </submittedName>
</protein>
<keyword evidence="1" id="KW-0240">DNA-directed RNA polymerase</keyword>
<feature type="compositionally biased region" description="Basic and acidic residues" evidence="8">
    <location>
        <begin position="307"/>
        <end position="330"/>
    </location>
</feature>
<dbReference type="InterPro" id="IPR027417">
    <property type="entry name" value="P-loop_NTPase"/>
</dbReference>
<dbReference type="SUPFAM" id="SSF90002">
    <property type="entry name" value="Hypothetical protein YjiA, C-terminal domain"/>
    <property type="match status" value="1"/>
</dbReference>
<dbReference type="InterPro" id="IPR009081">
    <property type="entry name" value="PP-bd_ACP"/>
</dbReference>
<sequence>MANDGHQSPSQRIQAFSSRACSGILARGKIPVTVLTGFLGAGKTTLLNYILRTQHGKKYAVIENEFGDAAIDEMLLDQGVGVQSTVESVTVLDNGCLCCTLRDDLVAAIRNIISTLEERLASDPDAMIDGIIIETTGMADPGPVCKTFGLDPVVNRYCTIDGIITVVDAAHFLTQLARERPEGAVNEPAQQVAFADKVLLNKVDAVSRDKAQETVAAIRSINAFAPVVECSLSLKPDAVPVEELVSIESFDLTRLLTVESEQGEVDLAAVPESHASGHEHSHGHSHSHSCEDPTCSDPSHGAHHGHSHDADCSDSSSEHDTHDTHTHHDTDIGSMVLELRDVPMDIPRFNHLLDELLERSVDLYRYKGILACAQGGKVVRLVLQGVHDMLDLSFSGEWPSEKPLRTQVVLIGRKLDKAALEQRFRECALLPDVVCGPTLRNARRRQPRASLRAMVAPPLEDTLIQVFQDGVEVLGRSEEMESSRPHKWRIEEEEEIADGDLLYGRFCIDGVPPRQGGTVGNTLRRTLLRQDLFRTYAAVAFRLRYRSYNVDQGKVHVSRAQPALHEFSSVPGVQESMIDVVRSVQQLTVATAPWQAPSDLPLSAMASEHPGEPDVWRWATRRCGPCPVKAQDLDMVDSSSFYERPTYLPIGQQHLLQISAPAMIEFEVEATCASQTEWEISGAFEEYRKRLRSDRWLLVPPLFSPVKKVNYMVTGSDDDTESVQLEVWTTKAARPPLKCSSPWRRCLAAAACVTCSMSIATTLTADSASVKVLSFSGHFRRRGVVWVPLLAWPWPALATELEAARERVAAVAQKLEELANTETFAKVAAGGGDSIRRELGTVGTTSPLFDAEKAFKALAEEVEDPELYFETLEKLKEAVSNADADAYSSIFSMNSAAATPPQVYTDRSFKEVQDARSAVRQLLAMLKKPASLVRTSAASLLASLVGRRLEGDADAEVPSGIAGTTSDADVDKGQLADRLAEDEYDDGQDALDELLSSASQNEAGIGDSDDEGMRALTEGLFDLFTQHMCRFVCVLDHGGRLLSDMAPTLEELALTTDIDGYSCMPGVETNLGELLTTAALEKPDGVCLETEDGCYTFMQVAQMADAVRKVLRKALLTLDLPTESDSEVTIVLPRGVQSIASVHAVMLEKCAYNAFDIGEPVEKLRTWIEVAQPPVMISSDASLRHLGIVDVAAALGEFPRMVLDVDLALQKAVGNSFPHRPSHSPEDHDRPWTAHHVASLPSLLFPCTSRLAYLIFTSGSTGKPKAVMIRHKSALNVVRIWGRYVGLNDRDRFAQVASMSWDVHVIEVYGTMAARATSVTCPDMVKKGPDMQAWLKERHITGMSVVPSHLRTMAGGGADVSRTPGGLPHLRILDVGGEALGADVVETWAPGRQLFNSYGPSEISVVCTGGYVKTGDVITIGAQLPTYQCYILDPETMEVKAEGERGVLFVGGIGLARGYLEEEEKTNLKFIELPDIGRVYNTGDLASRAVDGRIHYHGRVDWQVKVRGIRIELEALEQAITELPNVKHCEARVLDGQRLAAGSEGVKVLLASGAAELSEAELKATAAALGRGYVLSQVKIVENDAWKFNTSGKLLRNAVPLDDATGSGGGEEQKTDAWDAFVKEGASDLEQEIAACLAPQLGQNLDRWDRNSHFMEDLGVDSGGFGRLISQMRMRASLRQVDLQMLFDHPTARSLAAALAVSSNDSDSEDEEGNGLPDSDALLQGVVSHLEATPHAVCAEAGCHSVTYRQLFKLAAAYQQLLHQKLKTHEAARGRCVAICLDVPERMSAVLAVLREGCTFCVMDPRSSGSTIMEQLRLTKPGLLLATKADHATWMRLEGHCRLLASEAVGCTVLDVSASAPPAKQRDGLRAEPTSGAVLLQAVLAWQQELHLDHTGRVLSCLQAGSVGGLVALLSSLHAGATLLSPSPASPELLQKLCVTRASVLACEPSDLEILAASWSQETGHARPQQLSAVCVQELTGQLPPCRWAPSHLRLLHIGVAWATALPRMDAVDLRRGSSVISASSARAWKPLGSSLSLVSSLAGYVLGHSEEQEKSFGPKSWPVLCAVVQGAAILAQPVVVAARLVVAERLLLPLSFVMPLWISFLVLLAWLFLEQFVRVGVLAILKWLLIGRYKEGDHDIYSLMYLRHWLVEHVAKGTIVGQSAHQGSSIAFLFMRNLALKALGADVSLSSVITARVVAYDLVSVGDLATVHGPRHLTAVNYGTRRMVLRRVKVAAAGYVEPLSTVQTKVVVEGRVCGVPAQAVAGPDASRLPTKEEARSFRCKASALALGYYWCLLLPKAMMPFLGLIFLDHTERPRLCDYPFNPPERIEERTMHIERADVLPPELFSAFQWVPLIAFGVSMLNTVGQLAGTALLCRLLPKASEMLADASIVPAFIRLCGATFGHGCAMGLQVTLPETLVVGKGCFFATGNILTSVDVDRGEFKVPCVTYMSRLDRLFRAKKRDHTFLGNHNHLPQGLPEGSFCGVGTWLPERPTEPHYSYFGNPAMKFKRLSSQAAGKTNQGPEPASCLARFWHHFSTSVLDVFLYRGVQGAGTALHSVPVSFSGRGFLPLTLSASADPFPEGMVTGAAFVVSRTSVPDITSVWQVFEVLAIYLVFSLGSWFIFSVLLGNMLFNGKAPRSNEPWLDHSTSSCFNSPNELVLVDAPFTDIGDDVTVDYDGQDFRLKFTHYKIGNGVTIMTGASVAMCDAGDGSTLRPGSLTWKGSNLVPGGTYEGAPAAAVGDRHCFNAVQLRATRSKAMEQHAESRIGIPAEMSCENYLARLSDRKVLLGSSLFELDGPAVQTVKCGAAALDLEGWWKGAPSRFVFTSPQNFSFQMPPNNRVHGRAVASPQAGVFSLSRAQGERRCPSIASDRMCLHGMDKQDLGGATPERKSLPNAAAICQQYFSFRRNASESIGNFLVRETLVHEEFVEAIIRLHEEKEGISQDQRDFGLPPASEEWDDDSWSGSWGRWNYDEDYDYPYDEDDADGSPHVDSPSAHGGGAAGAEETTASAAPGSSPSHGDRTPGGRVTTTATGNQTDKTTAVNEMRVTDSFIMGVLRGWRLLQAAGLSAEEKRDILGATKNSLDYDTIANALQNLWDDQLLAGHRHRGGGDHFFNLTEQDDYEGFYQDEWWQEGEDWQDGYFADGYEAEDTWWPDDWPGLEHHQAEADLENPTEISEQLQEAQKAEQVAESLALEANRTWSEAHRAAQARGFGAVTVPKGSGKCFNCGGSHYARDCPHARPGASSKGFKGKGAAYTSDMFGGYYIGKGKGKGKNKGKKGMWLDAQAWTRGKGKAKSKGKEPSRSVNAYSADYFMGGLELSEGLDLNSADVQSRGSRPQVGMLDCGATASAAPEAVVQGLITAVLAVDKGARIELDQTARPYFRIGCGCCIGMRNQPLHRQLLQLKCVAFRTPPSIRQQLPRGPMAYTSRATPTVDPEAEAIIAASMKAKAKPKQRPRSLDPARRMKADPRDPRTSVDQWPCYNQHTPAPPQSNQWGQWIVCQCCNLRLLYTPRKGAPANTTATVNAATVTRMLTELHQLLGETRPTATICHHATNKITAEIVLHKAVRDLKSGQSGGTGSTNPPAATSTATSPMSTTWGMVPENDEELIQAYENEISGQ</sequence>
<dbReference type="GO" id="GO:0000166">
    <property type="term" value="F:nucleotide binding"/>
    <property type="evidence" value="ECO:0007669"/>
    <property type="project" value="UniProtKB-KW"/>
</dbReference>
<dbReference type="GO" id="GO:0044550">
    <property type="term" value="P:secondary metabolite biosynthetic process"/>
    <property type="evidence" value="ECO:0007669"/>
    <property type="project" value="TreeGrafter"/>
</dbReference>
<dbReference type="InterPro" id="IPR003495">
    <property type="entry name" value="CobW/HypB/UreG_nucleotide-bd"/>
</dbReference>
<evidence type="ECO:0000256" key="9">
    <source>
        <dbReference type="SAM" id="Phobius"/>
    </source>
</evidence>
<dbReference type="GO" id="GO:0016787">
    <property type="term" value="F:hydrolase activity"/>
    <property type="evidence" value="ECO:0007669"/>
    <property type="project" value="UniProtKB-KW"/>
</dbReference>
<dbReference type="InterPro" id="IPR042099">
    <property type="entry name" value="ANL_N_sf"/>
</dbReference>
<dbReference type="Pfam" id="PF02492">
    <property type="entry name" value="cobW"/>
    <property type="match status" value="1"/>
</dbReference>
<feature type="compositionally biased region" description="Basic and acidic residues" evidence="8">
    <location>
        <begin position="3462"/>
        <end position="3479"/>
    </location>
</feature>
<dbReference type="Gene3D" id="3.40.50.12780">
    <property type="entry name" value="N-terminal domain of ligase-like"/>
    <property type="match status" value="2"/>
</dbReference>
<feature type="transmembrane region" description="Helical" evidence="9">
    <location>
        <begin position="2613"/>
        <end position="2636"/>
    </location>
</feature>
<dbReference type="InterPro" id="IPR036643">
    <property type="entry name" value="RNApol_insert_sf"/>
</dbReference>
<dbReference type="GO" id="GO:0005737">
    <property type="term" value="C:cytoplasm"/>
    <property type="evidence" value="ECO:0007669"/>
    <property type="project" value="TreeGrafter"/>
</dbReference>
<keyword evidence="2" id="KW-0547">Nucleotide-binding</keyword>
<gene>
    <name evidence="11" type="primary">novH</name>
    <name evidence="11" type="ORF">AK812_SmicGene33902</name>
</gene>
<evidence type="ECO:0000259" key="10">
    <source>
        <dbReference type="PROSITE" id="PS50075"/>
    </source>
</evidence>
<dbReference type="InterPro" id="IPR036736">
    <property type="entry name" value="ACP-like_sf"/>
</dbReference>
<dbReference type="SUPFAM" id="SSF47336">
    <property type="entry name" value="ACP-like"/>
    <property type="match status" value="1"/>
</dbReference>
<dbReference type="Pfam" id="PF00501">
    <property type="entry name" value="AMP-binding"/>
    <property type="match status" value="1"/>
</dbReference>
<dbReference type="Gene3D" id="3.30.1220.10">
    <property type="entry name" value="CobW-like, C-terminal domain"/>
    <property type="match status" value="1"/>
</dbReference>
<dbReference type="GO" id="GO:0046983">
    <property type="term" value="F:protein dimerization activity"/>
    <property type="evidence" value="ECO:0007669"/>
    <property type="project" value="InterPro"/>
</dbReference>
<feature type="domain" description="Carrier" evidence="10">
    <location>
        <begin position="1627"/>
        <end position="1703"/>
    </location>
</feature>
<feature type="region of interest" description="Disordered" evidence="8">
    <location>
        <begin position="3576"/>
        <end position="3605"/>
    </location>
</feature>
<dbReference type="SMART" id="SM00833">
    <property type="entry name" value="CobW_C"/>
    <property type="match status" value="1"/>
</dbReference>
<accession>A0A1Q9CQF5</accession>
<feature type="transmembrane region" description="Helical" evidence="9">
    <location>
        <begin position="2354"/>
        <end position="2378"/>
    </location>
</feature>
<feature type="region of interest" description="Disordered" evidence="8">
    <location>
        <begin position="2945"/>
        <end position="2968"/>
    </location>
</feature>
<comment type="caution">
    <text evidence="11">The sequence shown here is derived from an EMBL/GenBank/DDBJ whole genome shotgun (WGS) entry which is preliminary data.</text>
</comment>
<comment type="similarity">
    <text evidence="6">Belongs to the SIMIBI class G3E GTPase family. ZNG1 subfamily.</text>
</comment>
<evidence type="ECO:0000256" key="5">
    <source>
        <dbReference type="ARBA" id="ARBA00023186"/>
    </source>
</evidence>
<dbReference type="InterPro" id="IPR036603">
    <property type="entry name" value="RBP11-like"/>
</dbReference>
<dbReference type="PANTHER" id="PTHR45527:SF1">
    <property type="entry name" value="FATTY ACID SYNTHASE"/>
    <property type="match status" value="1"/>
</dbReference>
<dbReference type="Pfam" id="PF00550">
    <property type="entry name" value="PP-binding"/>
    <property type="match status" value="1"/>
</dbReference>
<name>A0A1Q9CQF5_SYMMI</name>
<evidence type="ECO:0000313" key="11">
    <source>
        <dbReference type="EMBL" id="OLP85140.1"/>
    </source>
</evidence>
<dbReference type="PANTHER" id="PTHR45527">
    <property type="entry name" value="NONRIBOSOMAL PEPTIDE SYNTHETASE"/>
    <property type="match status" value="1"/>
</dbReference>
<evidence type="ECO:0000256" key="2">
    <source>
        <dbReference type="ARBA" id="ARBA00022741"/>
    </source>
</evidence>
<dbReference type="PROSITE" id="PS00455">
    <property type="entry name" value="AMP_BINDING"/>
    <property type="match status" value="1"/>
</dbReference>
<organism evidence="11 12">
    <name type="scientific">Symbiodinium microadriaticum</name>
    <name type="common">Dinoflagellate</name>
    <name type="synonym">Zooxanthella microadriatica</name>
    <dbReference type="NCBI Taxonomy" id="2951"/>
    <lineage>
        <taxon>Eukaryota</taxon>
        <taxon>Sar</taxon>
        <taxon>Alveolata</taxon>
        <taxon>Dinophyceae</taxon>
        <taxon>Suessiales</taxon>
        <taxon>Symbiodiniaceae</taxon>
        <taxon>Symbiodinium</taxon>
    </lineage>
</organism>
<dbReference type="SUPFAM" id="SSF55257">
    <property type="entry name" value="RBP11-like subunits of RNA polymerase"/>
    <property type="match status" value="1"/>
</dbReference>
<feature type="region of interest" description="Disordered" evidence="8">
    <location>
        <begin position="2982"/>
        <end position="3043"/>
    </location>
</feature>
<comment type="catalytic activity">
    <reaction evidence="7">
        <text>GTP + H2O = GDP + phosphate + H(+)</text>
        <dbReference type="Rhea" id="RHEA:19669"/>
        <dbReference type="ChEBI" id="CHEBI:15377"/>
        <dbReference type="ChEBI" id="CHEBI:15378"/>
        <dbReference type="ChEBI" id="CHEBI:37565"/>
        <dbReference type="ChEBI" id="CHEBI:43474"/>
        <dbReference type="ChEBI" id="CHEBI:58189"/>
    </reaction>
    <physiologicalReaction direction="left-to-right" evidence="7">
        <dbReference type="Rhea" id="RHEA:19670"/>
    </physiologicalReaction>
</comment>
<feature type="region of interest" description="Disordered" evidence="8">
    <location>
        <begin position="273"/>
        <end position="330"/>
    </location>
</feature>
<dbReference type="InterPro" id="IPR000873">
    <property type="entry name" value="AMP-dep_synth/lig_dom"/>
</dbReference>
<keyword evidence="9" id="KW-0812">Transmembrane</keyword>
<dbReference type="OrthoDB" id="442565at2759"/>
<feature type="compositionally biased region" description="Polar residues" evidence="8">
    <location>
        <begin position="3032"/>
        <end position="3043"/>
    </location>
</feature>
<dbReference type="GO" id="GO:0006351">
    <property type="term" value="P:DNA-templated transcription"/>
    <property type="evidence" value="ECO:0007669"/>
    <property type="project" value="InterPro"/>
</dbReference>
<reference evidence="11 12" key="1">
    <citation type="submission" date="2016-02" db="EMBL/GenBank/DDBJ databases">
        <title>Genome analysis of coral dinoflagellate symbionts highlights evolutionary adaptations to a symbiotic lifestyle.</title>
        <authorList>
            <person name="Aranda M."/>
            <person name="Li Y."/>
            <person name="Liew Y.J."/>
            <person name="Baumgarten S."/>
            <person name="Simakov O."/>
            <person name="Wilson M."/>
            <person name="Piel J."/>
            <person name="Ashoor H."/>
            <person name="Bougouffa S."/>
            <person name="Bajic V.B."/>
            <person name="Ryu T."/>
            <person name="Ravasi T."/>
            <person name="Bayer T."/>
            <person name="Micklem G."/>
            <person name="Kim H."/>
            <person name="Bhak J."/>
            <person name="Lajeunesse T.C."/>
            <person name="Voolstra C.R."/>
        </authorList>
    </citation>
    <scope>NUCLEOTIDE SEQUENCE [LARGE SCALE GENOMIC DNA]</scope>
    <source>
        <strain evidence="11 12">CCMP2467</strain>
    </source>
</reference>
<evidence type="ECO:0000256" key="3">
    <source>
        <dbReference type="ARBA" id="ARBA00022801"/>
    </source>
</evidence>
<keyword evidence="3" id="KW-0378">Hydrolase</keyword>
<keyword evidence="9" id="KW-0472">Membrane</keyword>
<dbReference type="GO" id="GO:0000428">
    <property type="term" value="C:DNA-directed RNA polymerase complex"/>
    <property type="evidence" value="ECO:0007669"/>
    <property type="project" value="UniProtKB-KW"/>
</dbReference>
<feature type="compositionally biased region" description="Low complexity" evidence="8">
    <location>
        <begin position="3585"/>
        <end position="3602"/>
    </location>
</feature>
<dbReference type="Gene3D" id="1.10.1200.10">
    <property type="entry name" value="ACP-like"/>
    <property type="match status" value="1"/>
</dbReference>
<feature type="transmembrane region" description="Helical" evidence="9">
    <location>
        <begin position="2091"/>
        <end position="2114"/>
    </location>
</feature>
<feature type="region of interest" description="Disordered" evidence="8">
    <location>
        <begin position="3451"/>
        <end position="3483"/>
    </location>
</feature>
<keyword evidence="12" id="KW-1185">Reference proteome</keyword>
<evidence type="ECO:0000313" key="12">
    <source>
        <dbReference type="Proteomes" id="UP000186817"/>
    </source>
</evidence>
<dbReference type="PROSITE" id="PS50075">
    <property type="entry name" value="CARRIER"/>
    <property type="match status" value="1"/>
</dbReference>
<dbReference type="GO" id="GO:0043041">
    <property type="term" value="P:amino acid activation for nonribosomal peptide biosynthetic process"/>
    <property type="evidence" value="ECO:0007669"/>
    <property type="project" value="TreeGrafter"/>
</dbReference>
<feature type="transmembrane region" description="Helical" evidence="9">
    <location>
        <begin position="2290"/>
        <end position="2312"/>
    </location>
</feature>
<dbReference type="InterPro" id="IPR036627">
    <property type="entry name" value="CobW-likC_sf"/>
</dbReference>
<proteinExistence type="inferred from homology"/>
<dbReference type="Gene3D" id="3.30.300.30">
    <property type="match status" value="1"/>
</dbReference>
<dbReference type="InterPro" id="IPR011629">
    <property type="entry name" value="CobW-like_C"/>
</dbReference>
<evidence type="ECO:0000256" key="1">
    <source>
        <dbReference type="ARBA" id="ARBA00022478"/>
    </source>
</evidence>
<keyword evidence="5" id="KW-0143">Chaperone</keyword>
<dbReference type="SUPFAM" id="SSF56801">
    <property type="entry name" value="Acetyl-CoA synthetase-like"/>
    <property type="match status" value="2"/>
</dbReference>
<keyword evidence="4" id="KW-0804">Transcription</keyword>
<keyword evidence="9" id="KW-1133">Transmembrane helix</keyword>
<evidence type="ECO:0000256" key="8">
    <source>
        <dbReference type="SAM" id="MobiDB-lite"/>
    </source>
</evidence>